<evidence type="ECO:0000256" key="2">
    <source>
        <dbReference type="ARBA" id="ARBA00022490"/>
    </source>
</evidence>
<evidence type="ECO:0000256" key="3">
    <source>
        <dbReference type="ARBA" id="ARBA00022679"/>
    </source>
</evidence>
<sequence>MLLTRKKRLMIRLRRLEASQENCDQLAGRIFALLDEVYEGNSPWTRQVIEGNLQNPSSIYFLAEDEADRLQAFLSVTELVDELEITNIAVRPESQGQGIATSLMQQLSYFEGRLFLEVRRSNLKAQGLYKKLGFEAFHERKNYYSHPIEDAILMKKEA</sequence>
<dbReference type="GO" id="GO:0008080">
    <property type="term" value="F:N-acetyltransferase activity"/>
    <property type="evidence" value="ECO:0007669"/>
    <property type="project" value="InterPro"/>
</dbReference>
<organism evidence="6 7">
    <name type="scientific">Lactococcus termiticola</name>
    <dbReference type="NCBI Taxonomy" id="2169526"/>
    <lineage>
        <taxon>Bacteria</taxon>
        <taxon>Bacillati</taxon>
        <taxon>Bacillota</taxon>
        <taxon>Bacilli</taxon>
        <taxon>Lactobacillales</taxon>
        <taxon>Streptococcaceae</taxon>
        <taxon>Lactococcus</taxon>
    </lineage>
</organism>
<dbReference type="CDD" id="cd04301">
    <property type="entry name" value="NAT_SF"/>
    <property type="match status" value="1"/>
</dbReference>
<dbReference type="AlphaFoldDB" id="A0A2R5HE47"/>
<evidence type="ECO:0000256" key="4">
    <source>
        <dbReference type="ARBA" id="ARBA00023315"/>
    </source>
</evidence>
<name>A0A2R5HE47_9LACT</name>
<keyword evidence="3 6" id="KW-0808">Transferase</keyword>
<dbReference type="EMBL" id="BFFO01000001">
    <property type="protein sequence ID" value="GBG96106.1"/>
    <property type="molecule type" value="Genomic_DNA"/>
</dbReference>
<dbReference type="Proteomes" id="UP000245021">
    <property type="component" value="Unassembled WGS sequence"/>
</dbReference>
<dbReference type="Pfam" id="PF00583">
    <property type="entry name" value="Acetyltransf_1"/>
    <property type="match status" value="1"/>
</dbReference>
<dbReference type="PROSITE" id="PS51186">
    <property type="entry name" value="GNAT"/>
    <property type="match status" value="1"/>
</dbReference>
<dbReference type="InterPro" id="IPR050680">
    <property type="entry name" value="YpeA/RimI_acetyltransf"/>
</dbReference>
<comment type="caution">
    <text evidence="6">The sequence shown here is derived from an EMBL/GenBank/DDBJ whole genome shotgun (WGS) entry which is preliminary data.</text>
</comment>
<accession>A0A2R5HE47</accession>
<dbReference type="InterPro" id="IPR006464">
    <property type="entry name" value="AcTrfase_RimI/Ard1"/>
</dbReference>
<evidence type="ECO:0000259" key="5">
    <source>
        <dbReference type="PROSITE" id="PS51186"/>
    </source>
</evidence>
<dbReference type="InterPro" id="IPR000182">
    <property type="entry name" value="GNAT_dom"/>
</dbReference>
<dbReference type="NCBIfam" id="TIGR01575">
    <property type="entry name" value="rimI"/>
    <property type="match status" value="1"/>
</dbReference>
<keyword evidence="7" id="KW-1185">Reference proteome</keyword>
<dbReference type="PANTHER" id="PTHR43420:SF44">
    <property type="entry name" value="ACETYLTRANSFERASE YPEA"/>
    <property type="match status" value="1"/>
</dbReference>
<evidence type="ECO:0000256" key="1">
    <source>
        <dbReference type="ARBA" id="ARBA00005395"/>
    </source>
</evidence>
<reference evidence="6 7" key="1">
    <citation type="journal article" date="2018" name="Genome Announc.">
        <title>Draft Genome Sequence of Lactococcus sp. Strain NtB2 (JCM 32569), Isolated from the Gut of the Higher Termite Nasutitermes takasagoensis.</title>
        <authorList>
            <person name="Noda S."/>
            <person name="Aihara C."/>
            <person name="Yuki M."/>
            <person name="Ohkuma M."/>
        </authorList>
    </citation>
    <scope>NUCLEOTIDE SEQUENCE [LARGE SCALE GENOMIC DNA]</scope>
    <source>
        <strain evidence="6 7">NtB2</strain>
    </source>
</reference>
<proteinExistence type="inferred from homology"/>
<protein>
    <submittedName>
        <fullName evidence="6">Ribosomal-protein-alanine acetyltransferase</fullName>
    </submittedName>
</protein>
<evidence type="ECO:0000313" key="6">
    <source>
        <dbReference type="EMBL" id="GBG96106.1"/>
    </source>
</evidence>
<gene>
    <name evidence="6" type="primary">rimI_1</name>
    <name evidence="6" type="ORF">NtB2_00210</name>
</gene>
<feature type="domain" description="N-acetyltransferase" evidence="5">
    <location>
        <begin position="11"/>
        <end position="158"/>
    </location>
</feature>
<dbReference type="Gene3D" id="3.40.630.30">
    <property type="match status" value="1"/>
</dbReference>
<dbReference type="InterPro" id="IPR016181">
    <property type="entry name" value="Acyl_CoA_acyltransferase"/>
</dbReference>
<keyword evidence="4" id="KW-0012">Acyltransferase</keyword>
<comment type="similarity">
    <text evidence="1">Belongs to the acetyltransferase family. RimI subfamily.</text>
</comment>
<dbReference type="SUPFAM" id="SSF55729">
    <property type="entry name" value="Acyl-CoA N-acyltransferases (Nat)"/>
    <property type="match status" value="1"/>
</dbReference>
<dbReference type="PANTHER" id="PTHR43420">
    <property type="entry name" value="ACETYLTRANSFERASE"/>
    <property type="match status" value="1"/>
</dbReference>
<evidence type="ECO:0000313" key="7">
    <source>
        <dbReference type="Proteomes" id="UP000245021"/>
    </source>
</evidence>
<keyword evidence="2" id="KW-0963">Cytoplasm</keyword>